<protein>
    <submittedName>
        <fullName evidence="2">Uncharacterized protein</fullName>
    </submittedName>
</protein>
<dbReference type="Proteomes" id="UP000749559">
    <property type="component" value="Unassembled WGS sequence"/>
</dbReference>
<reference evidence="2" key="1">
    <citation type="submission" date="2022-03" db="EMBL/GenBank/DDBJ databases">
        <authorList>
            <person name="Martin C."/>
        </authorList>
    </citation>
    <scope>NUCLEOTIDE SEQUENCE</scope>
</reference>
<organism evidence="2 3">
    <name type="scientific">Owenia fusiformis</name>
    <name type="common">Polychaete worm</name>
    <dbReference type="NCBI Taxonomy" id="6347"/>
    <lineage>
        <taxon>Eukaryota</taxon>
        <taxon>Metazoa</taxon>
        <taxon>Spiralia</taxon>
        <taxon>Lophotrochozoa</taxon>
        <taxon>Annelida</taxon>
        <taxon>Polychaeta</taxon>
        <taxon>Sedentaria</taxon>
        <taxon>Canalipalpata</taxon>
        <taxon>Sabellida</taxon>
        <taxon>Oweniida</taxon>
        <taxon>Oweniidae</taxon>
        <taxon>Owenia</taxon>
    </lineage>
</organism>
<evidence type="ECO:0000313" key="2">
    <source>
        <dbReference type="EMBL" id="CAH1797433.1"/>
    </source>
</evidence>
<dbReference type="EMBL" id="CAIIXF020000010">
    <property type="protein sequence ID" value="CAH1797433.1"/>
    <property type="molecule type" value="Genomic_DNA"/>
</dbReference>
<keyword evidence="3" id="KW-1185">Reference proteome</keyword>
<accession>A0A8S4PV84</accession>
<evidence type="ECO:0000313" key="3">
    <source>
        <dbReference type="Proteomes" id="UP000749559"/>
    </source>
</evidence>
<feature type="non-terminal residue" evidence="2">
    <location>
        <position position="1"/>
    </location>
</feature>
<gene>
    <name evidence="2" type="ORF">OFUS_LOCUS21718</name>
</gene>
<dbReference type="AlphaFoldDB" id="A0A8S4PV84"/>
<feature type="compositionally biased region" description="Polar residues" evidence="1">
    <location>
        <begin position="108"/>
        <end position="157"/>
    </location>
</feature>
<comment type="caution">
    <text evidence="2">The sequence shown here is derived from an EMBL/GenBank/DDBJ whole genome shotgun (WGS) entry which is preliminary data.</text>
</comment>
<feature type="region of interest" description="Disordered" evidence="1">
    <location>
        <begin position="1"/>
        <end position="20"/>
    </location>
</feature>
<name>A0A8S4PV84_OWEFU</name>
<feature type="non-terminal residue" evidence="2">
    <location>
        <position position="157"/>
    </location>
</feature>
<proteinExistence type="predicted"/>
<sequence>QRSKVPSRVEGKCDGNNQSPNIGESRVDVIRCLQSKVYKCIVADCKWRFRTESPAQLQMHNLTYHAGIVENILKDKLKLGKRKRKLWPSDKQNESQSTLQMMHGDSMLNLQDPKQSMQGDSMHSMQDPKQSMQGDPKQSMQDPKQSMQGDPMQNMQD</sequence>
<evidence type="ECO:0000256" key="1">
    <source>
        <dbReference type="SAM" id="MobiDB-lite"/>
    </source>
</evidence>
<feature type="region of interest" description="Disordered" evidence="1">
    <location>
        <begin position="82"/>
        <end position="157"/>
    </location>
</feature>